<dbReference type="CDD" id="cd00143">
    <property type="entry name" value="PP2Cc"/>
    <property type="match status" value="1"/>
</dbReference>
<protein>
    <submittedName>
        <fullName evidence="2">Protein phosphatase 2C</fullName>
    </submittedName>
</protein>
<dbReference type="Gene3D" id="3.60.40.10">
    <property type="entry name" value="PPM-type phosphatase domain"/>
    <property type="match status" value="2"/>
</dbReference>
<dbReference type="STRING" id="45073.Lqui_1936"/>
<gene>
    <name evidence="2" type="ORF">Lqui_1936</name>
</gene>
<dbReference type="PROSITE" id="PS51746">
    <property type="entry name" value="PPM_2"/>
    <property type="match status" value="1"/>
</dbReference>
<reference evidence="2 3" key="1">
    <citation type="submission" date="2015-11" db="EMBL/GenBank/DDBJ databases">
        <title>Genomic analysis of 38 Legionella species identifies large and diverse effector repertoires.</title>
        <authorList>
            <person name="Burstein D."/>
            <person name="Amaro F."/>
            <person name="Zusman T."/>
            <person name="Lifshitz Z."/>
            <person name="Cohen O."/>
            <person name="Gilbert J.A."/>
            <person name="Pupko T."/>
            <person name="Shuman H.A."/>
            <person name="Segal G."/>
        </authorList>
    </citation>
    <scope>NUCLEOTIDE SEQUENCE [LARGE SCALE GENOMIC DNA]</scope>
    <source>
        <strain evidence="2 3">CDC#1442-AUS-E</strain>
    </source>
</reference>
<dbReference type="PANTHER" id="PTHR47992">
    <property type="entry name" value="PROTEIN PHOSPHATASE"/>
    <property type="match status" value="1"/>
</dbReference>
<feature type="domain" description="PPM-type phosphatase" evidence="1">
    <location>
        <begin position="25"/>
        <end position="260"/>
    </location>
</feature>
<keyword evidence="3" id="KW-1185">Reference proteome</keyword>
<dbReference type="Proteomes" id="UP000054618">
    <property type="component" value="Unassembled WGS sequence"/>
</dbReference>
<evidence type="ECO:0000259" key="1">
    <source>
        <dbReference type="PROSITE" id="PS51746"/>
    </source>
</evidence>
<evidence type="ECO:0000313" key="2">
    <source>
        <dbReference type="EMBL" id="KTD49725.1"/>
    </source>
</evidence>
<accession>A0A0W0XY29</accession>
<dbReference type="SMART" id="SM00332">
    <property type="entry name" value="PP2Cc"/>
    <property type="match status" value="1"/>
</dbReference>
<comment type="caution">
    <text evidence="2">The sequence shown here is derived from an EMBL/GenBank/DDBJ whole genome shotgun (WGS) entry which is preliminary data.</text>
</comment>
<dbReference type="AlphaFoldDB" id="A0A0W0XY29"/>
<dbReference type="GO" id="GO:0004722">
    <property type="term" value="F:protein serine/threonine phosphatase activity"/>
    <property type="evidence" value="ECO:0007669"/>
    <property type="project" value="InterPro"/>
</dbReference>
<name>A0A0W0XY29_9GAMM</name>
<sequence length="400" mass="44450">MHDLDKKRIVSRPVTNSQGESILYGFGFDEIKGRRKEQEDALAWEVYEPSIFEDLTPLQIAQRLWTSYRLINSEILNVIDQSGTTAVTTIFNQEYLISALVADAAVFVAIYDEHGELVGVSRLNQRVHKPELQSERDRIYAAGSSIEGDEGRVQGRLAISRAFGDKDVKGIIPDPDLMITYMGDIPKEYSVHLISSCDGFTDAAKKDTQRSHEKLLHSCLTALNKGKPGRCHPIEIASYLTRQALARGSRDNISVSVQIVKHSGKYASFCGMSGIYDGHGGYQASHYTADHIGDIIKKQLLLSEAEYAVQEQSAIQQEADFLRDNQDVNDGFILSFFSPSDDDTLTDDSKEAAEPVMEESEEVVNAKASEISSVINVTFWSSEEKNITRILPGNKPPELP</sequence>
<evidence type="ECO:0000313" key="3">
    <source>
        <dbReference type="Proteomes" id="UP000054618"/>
    </source>
</evidence>
<dbReference type="PATRIC" id="fig|45073.5.peg.2042"/>
<dbReference type="InterPro" id="IPR001932">
    <property type="entry name" value="PPM-type_phosphatase-like_dom"/>
</dbReference>
<dbReference type="InterPro" id="IPR036457">
    <property type="entry name" value="PPM-type-like_dom_sf"/>
</dbReference>
<dbReference type="InterPro" id="IPR015655">
    <property type="entry name" value="PP2C"/>
</dbReference>
<organism evidence="2 3">
    <name type="scientific">Legionella quinlivanii</name>
    <dbReference type="NCBI Taxonomy" id="45073"/>
    <lineage>
        <taxon>Bacteria</taxon>
        <taxon>Pseudomonadati</taxon>
        <taxon>Pseudomonadota</taxon>
        <taxon>Gammaproteobacteria</taxon>
        <taxon>Legionellales</taxon>
        <taxon>Legionellaceae</taxon>
        <taxon>Legionella</taxon>
    </lineage>
</organism>
<dbReference type="EMBL" id="LNYS01000010">
    <property type="protein sequence ID" value="KTD49725.1"/>
    <property type="molecule type" value="Genomic_DNA"/>
</dbReference>
<proteinExistence type="predicted"/>
<dbReference type="RefSeq" id="WP_058508033.1">
    <property type="nucleotide sequence ID" value="NZ_CAAAIK010000021.1"/>
</dbReference>
<dbReference type="Pfam" id="PF00481">
    <property type="entry name" value="PP2C"/>
    <property type="match status" value="1"/>
</dbReference>
<dbReference type="OrthoDB" id="5648735at2"/>
<dbReference type="SUPFAM" id="SSF81606">
    <property type="entry name" value="PP2C-like"/>
    <property type="match status" value="1"/>
</dbReference>